<evidence type="ECO:0000313" key="2">
    <source>
        <dbReference type="Proteomes" id="UP000055045"/>
    </source>
</evidence>
<reference evidence="1 2" key="1">
    <citation type="submission" date="2015-10" db="EMBL/GenBank/DDBJ databases">
        <title>Genome sequencing of Penicillium freii.</title>
        <authorList>
            <person name="Nguyen H.D."/>
            <person name="Visagie C.M."/>
            <person name="Seifert K.A."/>
        </authorList>
    </citation>
    <scope>NUCLEOTIDE SEQUENCE [LARGE SCALE GENOMIC DNA]</scope>
    <source>
        <strain evidence="1 2">DAOM 242723</strain>
    </source>
</reference>
<comment type="caution">
    <text evidence="1">The sequence shown here is derived from an EMBL/GenBank/DDBJ whole genome shotgun (WGS) entry which is preliminary data.</text>
</comment>
<dbReference type="Proteomes" id="UP000055045">
    <property type="component" value="Unassembled WGS sequence"/>
</dbReference>
<name>A0A101MLT7_PENFR</name>
<evidence type="ECO:0000313" key="1">
    <source>
        <dbReference type="EMBL" id="KUM62922.1"/>
    </source>
</evidence>
<organism evidence="1 2">
    <name type="scientific">Penicillium freii</name>
    <dbReference type="NCBI Taxonomy" id="48697"/>
    <lineage>
        <taxon>Eukaryota</taxon>
        <taxon>Fungi</taxon>
        <taxon>Dikarya</taxon>
        <taxon>Ascomycota</taxon>
        <taxon>Pezizomycotina</taxon>
        <taxon>Eurotiomycetes</taxon>
        <taxon>Eurotiomycetidae</taxon>
        <taxon>Eurotiales</taxon>
        <taxon>Aspergillaceae</taxon>
        <taxon>Penicillium</taxon>
    </lineage>
</organism>
<protein>
    <submittedName>
        <fullName evidence="1">Uncharacterized protein</fullName>
    </submittedName>
</protein>
<dbReference type="EMBL" id="LLXE01000087">
    <property type="protein sequence ID" value="KUM62922.1"/>
    <property type="molecule type" value="Genomic_DNA"/>
</dbReference>
<gene>
    <name evidence="1" type="ORF">ACN42_g4188</name>
</gene>
<dbReference type="AlphaFoldDB" id="A0A101MLT7"/>
<proteinExistence type="predicted"/>
<keyword evidence="2" id="KW-1185">Reference proteome</keyword>
<accession>A0A101MLT7</accession>
<sequence length="107" mass="11803">MHVNPLTWCIYGIVAVKRRALSQPSRAGPRKFARVAIESHLSAKCNPWTLPGCQVAPGPFGPAHPWLDFLFSTGSTSRARYIKSTCDTNINLLSMLFLNRTSMSIGL</sequence>